<sequence length="202" mass="21688">MKKLVASGITLLSVLTLVACSGNQTAKPKDSSEKSSSKVEKKSSSSKKTSSSKKKSSSSKKFELTDDTSSSSSQSSSGSGAQSTAPEVVLLTDQEIENAKTIGDIKALYAKLAETYKKYANELGEKLPKSEQDDYFKALEPGIKKMDEELASLNETLAQFGDDTTLFPEEHRAAFIESFKATRDTMTNALVTAYKLVGGLTS</sequence>
<evidence type="ECO:0000256" key="1">
    <source>
        <dbReference type="SAM" id="MobiDB-lite"/>
    </source>
</evidence>
<name>A0A6N3ATD7_STROR</name>
<organism evidence="3">
    <name type="scientific">Streptococcus oralis</name>
    <dbReference type="NCBI Taxonomy" id="1303"/>
    <lineage>
        <taxon>Bacteria</taxon>
        <taxon>Bacillati</taxon>
        <taxon>Bacillota</taxon>
        <taxon>Bacilli</taxon>
        <taxon>Lactobacillales</taxon>
        <taxon>Streptococcaceae</taxon>
        <taxon>Streptococcus</taxon>
    </lineage>
</organism>
<feature type="region of interest" description="Disordered" evidence="1">
    <location>
        <begin position="23"/>
        <end position="86"/>
    </location>
</feature>
<feature type="compositionally biased region" description="Low complexity" evidence="1">
    <location>
        <begin position="68"/>
        <end position="85"/>
    </location>
</feature>
<evidence type="ECO:0000256" key="2">
    <source>
        <dbReference type="SAM" id="SignalP"/>
    </source>
</evidence>
<dbReference type="AlphaFoldDB" id="A0A6N3ATD7"/>
<evidence type="ECO:0000313" key="3">
    <source>
        <dbReference type="EMBL" id="VYT92856.1"/>
    </source>
</evidence>
<keyword evidence="2" id="KW-0732">Signal</keyword>
<dbReference type="RefSeq" id="WP_156676579.1">
    <property type="nucleotide sequence ID" value="NZ_CACRUL010000012.1"/>
</dbReference>
<feature type="signal peptide" evidence="2">
    <location>
        <begin position="1"/>
        <end position="26"/>
    </location>
</feature>
<dbReference type="EMBL" id="CACRUL010000012">
    <property type="protein sequence ID" value="VYT92856.1"/>
    <property type="molecule type" value="Genomic_DNA"/>
</dbReference>
<feature type="chain" id="PRO_5038621481" description="Lipoprotein" evidence="2">
    <location>
        <begin position="27"/>
        <end position="202"/>
    </location>
</feature>
<evidence type="ECO:0008006" key="4">
    <source>
        <dbReference type="Google" id="ProtNLM"/>
    </source>
</evidence>
<accession>A0A6N3ATD7</accession>
<protein>
    <recommendedName>
        <fullName evidence="4">Lipoprotein</fullName>
    </recommendedName>
</protein>
<feature type="compositionally biased region" description="Basic and acidic residues" evidence="1">
    <location>
        <begin position="27"/>
        <end position="43"/>
    </location>
</feature>
<dbReference type="PROSITE" id="PS51257">
    <property type="entry name" value="PROKAR_LIPOPROTEIN"/>
    <property type="match status" value="1"/>
</dbReference>
<proteinExistence type="predicted"/>
<reference evidence="3" key="1">
    <citation type="submission" date="2019-11" db="EMBL/GenBank/DDBJ databases">
        <authorList>
            <person name="Feng L."/>
        </authorList>
    </citation>
    <scope>NUCLEOTIDE SEQUENCE</scope>
    <source>
        <strain evidence="3">SrubneriLFYP117</strain>
    </source>
</reference>
<gene>
    <name evidence="3" type="ORF">SRLFYP117_00585</name>
</gene>